<evidence type="ECO:0000256" key="1">
    <source>
        <dbReference type="SAM" id="MobiDB-lite"/>
    </source>
</evidence>
<dbReference type="EMBL" id="JADCNL010000007">
    <property type="protein sequence ID" value="KAG0473186.1"/>
    <property type="molecule type" value="Genomic_DNA"/>
</dbReference>
<organism evidence="3 5">
    <name type="scientific">Vanilla planifolia</name>
    <name type="common">Vanilla</name>
    <dbReference type="NCBI Taxonomy" id="51239"/>
    <lineage>
        <taxon>Eukaryota</taxon>
        <taxon>Viridiplantae</taxon>
        <taxon>Streptophyta</taxon>
        <taxon>Embryophyta</taxon>
        <taxon>Tracheophyta</taxon>
        <taxon>Spermatophyta</taxon>
        <taxon>Magnoliopsida</taxon>
        <taxon>Liliopsida</taxon>
        <taxon>Asparagales</taxon>
        <taxon>Orchidaceae</taxon>
        <taxon>Vanilloideae</taxon>
        <taxon>Vanilleae</taxon>
        <taxon>Vanilla</taxon>
    </lineage>
</organism>
<name>A0A835QKC4_VANPL</name>
<evidence type="ECO:0000313" key="3">
    <source>
        <dbReference type="EMBL" id="KAG0474935.1"/>
    </source>
</evidence>
<sequence length="80" mass="9065">MPVFRRERAVGSAARLWISPHRSKALTGFQAHLTNRIPSLVRRRPQGPSPHVKEPHPTRKVSYRKAPCAINLLSSMDQSK</sequence>
<comment type="caution">
    <text evidence="3">The sequence shown here is derived from an EMBL/GenBank/DDBJ whole genome shotgun (WGS) entry which is preliminary data.</text>
</comment>
<dbReference type="Proteomes" id="UP000636800">
    <property type="component" value="Chromosome 7"/>
</dbReference>
<reference evidence="4 5" key="1">
    <citation type="journal article" date="2020" name="Nat. Food">
        <title>A phased Vanilla planifolia genome enables genetic improvement of flavour and production.</title>
        <authorList>
            <person name="Hasing T."/>
            <person name="Tang H."/>
            <person name="Brym M."/>
            <person name="Khazi F."/>
            <person name="Huang T."/>
            <person name="Chambers A.H."/>
        </authorList>
    </citation>
    <scope>NUCLEOTIDE SEQUENCE [LARGE SCALE GENOMIC DNA]</scope>
    <source>
        <tissue evidence="3">Leaf</tissue>
    </source>
</reference>
<keyword evidence="4" id="KW-1185">Reference proteome</keyword>
<dbReference type="EMBL" id="JADCNM010000007">
    <property type="protein sequence ID" value="KAG0474935.1"/>
    <property type="molecule type" value="Genomic_DNA"/>
</dbReference>
<dbReference type="AlphaFoldDB" id="A0A835QKC4"/>
<protein>
    <submittedName>
        <fullName evidence="3">Uncharacterized protein</fullName>
    </submittedName>
</protein>
<evidence type="ECO:0000313" key="4">
    <source>
        <dbReference type="Proteomes" id="UP000636800"/>
    </source>
</evidence>
<accession>A0A835QKC4</accession>
<proteinExistence type="predicted"/>
<evidence type="ECO:0000313" key="5">
    <source>
        <dbReference type="Proteomes" id="UP000639772"/>
    </source>
</evidence>
<dbReference type="Proteomes" id="UP000639772">
    <property type="component" value="Chromosome 7"/>
</dbReference>
<feature type="region of interest" description="Disordered" evidence="1">
    <location>
        <begin position="36"/>
        <end position="61"/>
    </location>
</feature>
<gene>
    <name evidence="3" type="ORF">HPP92_014621</name>
    <name evidence="2" type="ORF">HPP92_015043</name>
</gene>
<evidence type="ECO:0000313" key="2">
    <source>
        <dbReference type="EMBL" id="KAG0473186.1"/>
    </source>
</evidence>